<evidence type="ECO:0000259" key="7">
    <source>
        <dbReference type="Pfam" id="PF13445"/>
    </source>
</evidence>
<keyword evidence="3" id="KW-0833">Ubl conjugation pathway</keyword>
<sequence length="669" mass="74860">MDASIPQSTQLPVAAPPLQSNSPTTRESEPEIIPLQQHTIDGVIVSFGCGAKVESVALPCDYSTVQISGLRTGNPKGEVRAFLKRLDYPQLPFEIKTKQINTLPPKYEYSTEIVVLGTTAFVKVKDPKFADEVLRRSFGVEHYYLVRPSDVTDEDGQHQTSNVIFSWYTTGRSASIICPSIADAEKTKRHIDSRNGLHARHIVAIRRENILKISNLKPEWTYQDLRALSTLPGELHRPMVQFHDNIDLSSPEIIGFVIAELEACLQGVFHFWKSTMVEDRIVAVTRLDSFDTAKRIVKEMDGFTIANTGSFLDVRQFFLLNYKCEERIACTLLAEFALLDEATQRCQGSVCAKKLGGGLMDVYLRGEANVLNTLRHIKARFEKALIGTTVIDSDSGEPLWYPWMASVPCELFTTKHQDANNNNLVMVLKHNRAECVTVHGILEAVQNKVDNIRAWATRPAAFRYGLDLKGETRDKALSRTRHIFVHDGKHILPHGNHSLRVVGAKLTGHVWLAWNDYLSNPEWDTGATCAICRDVAIHPLGTPCRHVYCRECLVHQALTALRSIDLKPSSFPIICWGQVEKCKKPLPLSFLHRYLGGHIMKKLLKQGLLEHIALNTGTIWPCPAPDCTAFYRPTMMPNPPTHVCPTCLTRICTTCDASHPATIMTASGK</sequence>
<feature type="region of interest" description="Disordered" evidence="5">
    <location>
        <begin position="1"/>
        <end position="28"/>
    </location>
</feature>
<dbReference type="InterPro" id="IPR002867">
    <property type="entry name" value="IBR_dom"/>
</dbReference>
<keyword evidence="4" id="KW-0862">Zinc</keyword>
<dbReference type="PANTHER" id="PTHR11685">
    <property type="entry name" value="RBR FAMILY RING FINGER AND IBR DOMAIN-CONTAINING"/>
    <property type="match status" value="1"/>
</dbReference>
<keyword evidence="1" id="KW-0479">Metal-binding</keyword>
<evidence type="ECO:0000256" key="2">
    <source>
        <dbReference type="ARBA" id="ARBA00022771"/>
    </source>
</evidence>
<evidence type="ECO:0000256" key="1">
    <source>
        <dbReference type="ARBA" id="ARBA00022723"/>
    </source>
</evidence>
<dbReference type="SUPFAM" id="SSF57850">
    <property type="entry name" value="RING/U-box"/>
    <property type="match status" value="1"/>
</dbReference>
<evidence type="ECO:0000256" key="3">
    <source>
        <dbReference type="ARBA" id="ARBA00022786"/>
    </source>
</evidence>
<dbReference type="GO" id="GO:0016567">
    <property type="term" value="P:protein ubiquitination"/>
    <property type="evidence" value="ECO:0007669"/>
    <property type="project" value="InterPro"/>
</dbReference>
<feature type="domain" description="IBR" evidence="6">
    <location>
        <begin position="615"/>
        <end position="658"/>
    </location>
</feature>
<gene>
    <name evidence="8" type="ORF">EJ08DRAFT_39902</name>
</gene>
<evidence type="ECO:0000313" key="8">
    <source>
        <dbReference type="EMBL" id="KAF2433788.1"/>
    </source>
</evidence>
<name>A0A9P4NYV8_9PEZI</name>
<dbReference type="Pfam" id="PF13445">
    <property type="entry name" value="zf-RING_UBOX"/>
    <property type="match status" value="1"/>
</dbReference>
<dbReference type="GO" id="GO:0008270">
    <property type="term" value="F:zinc ion binding"/>
    <property type="evidence" value="ECO:0007669"/>
    <property type="project" value="UniProtKB-KW"/>
</dbReference>
<dbReference type="GO" id="GO:0004842">
    <property type="term" value="F:ubiquitin-protein transferase activity"/>
    <property type="evidence" value="ECO:0007669"/>
    <property type="project" value="InterPro"/>
</dbReference>
<comment type="caution">
    <text evidence="8">The sequence shown here is derived from an EMBL/GenBank/DDBJ whole genome shotgun (WGS) entry which is preliminary data.</text>
</comment>
<dbReference type="PROSITE" id="PS00518">
    <property type="entry name" value="ZF_RING_1"/>
    <property type="match status" value="1"/>
</dbReference>
<protein>
    <recommendedName>
        <fullName evidence="10">RING-type domain-containing protein</fullName>
    </recommendedName>
</protein>
<evidence type="ECO:0000259" key="6">
    <source>
        <dbReference type="Pfam" id="PF01485"/>
    </source>
</evidence>
<accession>A0A9P4NYV8</accession>
<dbReference type="InterPro" id="IPR017907">
    <property type="entry name" value="Znf_RING_CS"/>
</dbReference>
<dbReference type="Pfam" id="PF01485">
    <property type="entry name" value="IBR"/>
    <property type="match status" value="1"/>
</dbReference>
<dbReference type="InterPro" id="IPR027370">
    <property type="entry name" value="Znf-RING_euk"/>
</dbReference>
<reference evidence="8" key="1">
    <citation type="journal article" date="2020" name="Stud. Mycol.">
        <title>101 Dothideomycetes genomes: a test case for predicting lifestyles and emergence of pathogens.</title>
        <authorList>
            <person name="Haridas S."/>
            <person name="Albert R."/>
            <person name="Binder M."/>
            <person name="Bloem J."/>
            <person name="Labutti K."/>
            <person name="Salamov A."/>
            <person name="Andreopoulos B."/>
            <person name="Baker S."/>
            <person name="Barry K."/>
            <person name="Bills G."/>
            <person name="Bluhm B."/>
            <person name="Cannon C."/>
            <person name="Castanera R."/>
            <person name="Culley D."/>
            <person name="Daum C."/>
            <person name="Ezra D."/>
            <person name="Gonzalez J."/>
            <person name="Henrissat B."/>
            <person name="Kuo A."/>
            <person name="Liang C."/>
            <person name="Lipzen A."/>
            <person name="Lutzoni F."/>
            <person name="Magnuson J."/>
            <person name="Mondo S."/>
            <person name="Nolan M."/>
            <person name="Ohm R."/>
            <person name="Pangilinan J."/>
            <person name="Park H.-J."/>
            <person name="Ramirez L."/>
            <person name="Alfaro M."/>
            <person name="Sun H."/>
            <person name="Tritt A."/>
            <person name="Yoshinaga Y."/>
            <person name="Zwiers L.-H."/>
            <person name="Turgeon B."/>
            <person name="Goodwin S."/>
            <person name="Spatafora J."/>
            <person name="Crous P."/>
            <person name="Grigoriev I."/>
        </authorList>
    </citation>
    <scope>NUCLEOTIDE SEQUENCE</scope>
    <source>
        <strain evidence="8">CBS 130266</strain>
    </source>
</reference>
<dbReference type="AlphaFoldDB" id="A0A9P4NYV8"/>
<dbReference type="CDD" id="cd16449">
    <property type="entry name" value="RING-HC"/>
    <property type="match status" value="1"/>
</dbReference>
<dbReference type="InterPro" id="IPR013083">
    <property type="entry name" value="Znf_RING/FYVE/PHD"/>
</dbReference>
<feature type="domain" description="Zinc finger RING-type eukaryotic" evidence="7">
    <location>
        <begin position="529"/>
        <end position="555"/>
    </location>
</feature>
<dbReference type="Proteomes" id="UP000800235">
    <property type="component" value="Unassembled WGS sequence"/>
</dbReference>
<dbReference type="CDD" id="cd20335">
    <property type="entry name" value="BRcat_RBR"/>
    <property type="match status" value="1"/>
</dbReference>
<organism evidence="8 9">
    <name type="scientific">Tothia fuscella</name>
    <dbReference type="NCBI Taxonomy" id="1048955"/>
    <lineage>
        <taxon>Eukaryota</taxon>
        <taxon>Fungi</taxon>
        <taxon>Dikarya</taxon>
        <taxon>Ascomycota</taxon>
        <taxon>Pezizomycotina</taxon>
        <taxon>Dothideomycetes</taxon>
        <taxon>Pleosporomycetidae</taxon>
        <taxon>Venturiales</taxon>
        <taxon>Cylindrosympodiaceae</taxon>
        <taxon>Tothia</taxon>
    </lineage>
</organism>
<evidence type="ECO:0000256" key="4">
    <source>
        <dbReference type="ARBA" id="ARBA00022833"/>
    </source>
</evidence>
<keyword evidence="2" id="KW-0863">Zinc-finger</keyword>
<dbReference type="InterPro" id="IPR031127">
    <property type="entry name" value="E3_UB_ligase_RBR"/>
</dbReference>
<dbReference type="Gene3D" id="3.30.40.10">
    <property type="entry name" value="Zinc/RING finger domain, C3HC4 (zinc finger)"/>
    <property type="match status" value="1"/>
</dbReference>
<evidence type="ECO:0008006" key="10">
    <source>
        <dbReference type="Google" id="ProtNLM"/>
    </source>
</evidence>
<proteinExistence type="predicted"/>
<evidence type="ECO:0000256" key="5">
    <source>
        <dbReference type="SAM" id="MobiDB-lite"/>
    </source>
</evidence>
<evidence type="ECO:0000313" key="9">
    <source>
        <dbReference type="Proteomes" id="UP000800235"/>
    </source>
</evidence>
<dbReference type="OrthoDB" id="1431934at2759"/>
<keyword evidence="9" id="KW-1185">Reference proteome</keyword>
<dbReference type="EMBL" id="MU007019">
    <property type="protein sequence ID" value="KAF2433788.1"/>
    <property type="molecule type" value="Genomic_DNA"/>
</dbReference>
<feature type="compositionally biased region" description="Polar residues" evidence="5">
    <location>
        <begin position="1"/>
        <end position="11"/>
    </location>
</feature>